<dbReference type="PANTHER" id="PTHR11358:SF26">
    <property type="entry name" value="GUANIDINO ACID HYDROLASE, MITOCHONDRIAL"/>
    <property type="match status" value="1"/>
</dbReference>
<accession>A0A2W5SK81</accession>
<evidence type="ECO:0000256" key="3">
    <source>
        <dbReference type="PROSITE-ProRule" id="PRU00742"/>
    </source>
</evidence>
<dbReference type="Gene3D" id="3.40.800.10">
    <property type="entry name" value="Ureohydrolase domain"/>
    <property type="match status" value="1"/>
</dbReference>
<organism evidence="4 5">
    <name type="scientific">Cereibacter sphaeroides</name>
    <name type="common">Rhodobacter sphaeroides</name>
    <dbReference type="NCBI Taxonomy" id="1063"/>
    <lineage>
        <taxon>Bacteria</taxon>
        <taxon>Pseudomonadati</taxon>
        <taxon>Pseudomonadota</taxon>
        <taxon>Alphaproteobacteria</taxon>
        <taxon>Rhodobacterales</taxon>
        <taxon>Paracoccaceae</taxon>
        <taxon>Cereibacter</taxon>
    </lineage>
</organism>
<evidence type="ECO:0000313" key="5">
    <source>
        <dbReference type="Proteomes" id="UP000248975"/>
    </source>
</evidence>
<sequence>MKLSDMLGAGAAETFLELPKGDLAKLGAKIALIGADGCTPYASVGFYCAGGPAAIRNGATDYGAILSHMNFDLGGPVFPNDVVAVDCGDLPVDPGDAAGNRALLKGAVSQVLDQGAVPVLIGGDDSLPIPMLQAFEGRGRKLTILQIDAHIDWRNEVQGENWGLSSTMRRASEMGHVERIIQVGQRGMGSARASEVEDAVKWGVEFVSGREVARDGIGRALSLVPEGADVVICLDCDALDPAVMPAVIGRTAGGLSYNQVLDLVAGVQGKARIAAFDMVEFVPSQDIGGQGALTAAQLLTAVLGLIARQV</sequence>
<name>A0A2W5SK81_CERSP</name>
<comment type="similarity">
    <text evidence="3">Belongs to the arginase family.</text>
</comment>
<protein>
    <submittedName>
        <fullName evidence="4">Arginase</fullName>
    </submittedName>
</protein>
<dbReference type="GO" id="GO:0046872">
    <property type="term" value="F:metal ion binding"/>
    <property type="evidence" value="ECO:0007669"/>
    <property type="project" value="UniProtKB-KW"/>
</dbReference>
<comment type="caution">
    <text evidence="4">The sequence shown here is derived from an EMBL/GenBank/DDBJ whole genome shotgun (WGS) entry which is preliminary data.</text>
</comment>
<dbReference type="SUPFAM" id="SSF52768">
    <property type="entry name" value="Arginase/deacetylase"/>
    <property type="match status" value="1"/>
</dbReference>
<evidence type="ECO:0000256" key="1">
    <source>
        <dbReference type="ARBA" id="ARBA00022723"/>
    </source>
</evidence>
<dbReference type="PIRSF" id="PIRSF036979">
    <property type="entry name" value="Arginase"/>
    <property type="match status" value="1"/>
</dbReference>
<dbReference type="GO" id="GO:0008783">
    <property type="term" value="F:agmatinase activity"/>
    <property type="evidence" value="ECO:0007669"/>
    <property type="project" value="TreeGrafter"/>
</dbReference>
<dbReference type="PANTHER" id="PTHR11358">
    <property type="entry name" value="ARGINASE/AGMATINASE"/>
    <property type="match status" value="1"/>
</dbReference>
<keyword evidence="1" id="KW-0479">Metal-binding</keyword>
<evidence type="ECO:0000313" key="4">
    <source>
        <dbReference type="EMBL" id="PZQ99755.1"/>
    </source>
</evidence>
<keyword evidence="2" id="KW-0378">Hydrolase</keyword>
<dbReference type="PROSITE" id="PS51409">
    <property type="entry name" value="ARGINASE_2"/>
    <property type="match status" value="1"/>
</dbReference>
<dbReference type="Proteomes" id="UP000248975">
    <property type="component" value="Unassembled WGS sequence"/>
</dbReference>
<dbReference type="AlphaFoldDB" id="A0A2W5SK81"/>
<dbReference type="Pfam" id="PF00491">
    <property type="entry name" value="Arginase"/>
    <property type="match status" value="1"/>
</dbReference>
<dbReference type="EMBL" id="QFQS01000001">
    <property type="protein sequence ID" value="PZQ99755.1"/>
    <property type="molecule type" value="Genomic_DNA"/>
</dbReference>
<reference evidence="4 5" key="1">
    <citation type="submission" date="2017-08" db="EMBL/GenBank/DDBJ databases">
        <title>Infants hospitalized years apart are colonized by the same room-sourced microbial strains.</title>
        <authorList>
            <person name="Brooks B."/>
            <person name="Olm M.R."/>
            <person name="Firek B.A."/>
            <person name="Baker R."/>
            <person name="Thomas B.C."/>
            <person name="Morowitz M.J."/>
            <person name="Banfield J.F."/>
        </authorList>
    </citation>
    <scope>NUCLEOTIDE SEQUENCE [LARGE SCALE GENOMIC DNA]</scope>
    <source>
        <strain evidence="4">S2_003_000_R2_11</strain>
    </source>
</reference>
<dbReference type="InterPro" id="IPR006035">
    <property type="entry name" value="Ureohydrolase"/>
</dbReference>
<dbReference type="InterPro" id="IPR023696">
    <property type="entry name" value="Ureohydrolase_dom_sf"/>
</dbReference>
<proteinExistence type="inferred from homology"/>
<gene>
    <name evidence="4" type="ORF">DI533_03645</name>
</gene>
<evidence type="ECO:0000256" key="2">
    <source>
        <dbReference type="ARBA" id="ARBA00022801"/>
    </source>
</evidence>
<dbReference type="GO" id="GO:0033389">
    <property type="term" value="P:putrescine biosynthetic process from arginine, via agmatine"/>
    <property type="evidence" value="ECO:0007669"/>
    <property type="project" value="TreeGrafter"/>
</dbReference>